<keyword evidence="2" id="KW-1185">Reference proteome</keyword>
<protein>
    <recommendedName>
        <fullName evidence="3">Lipoprotein</fullName>
    </recommendedName>
</protein>
<gene>
    <name evidence="1" type="ORF">IFE19_15435</name>
</gene>
<reference evidence="1 2" key="1">
    <citation type="submission" date="2020-09" db="EMBL/GenBank/DDBJ databases">
        <title>Brevundimonas sp. LVF1 isolated from an oligotrophic pond in Goettingen, Germany.</title>
        <authorList>
            <person name="Friedrich I."/>
            <person name="Klassen A."/>
            <person name="Neubauer H."/>
            <person name="Schneider D."/>
            <person name="Hertel R."/>
            <person name="Daniel R."/>
        </authorList>
    </citation>
    <scope>NUCLEOTIDE SEQUENCE [LARGE SCALE GENOMIC DNA]</scope>
    <source>
        <strain evidence="1 2">LVF1</strain>
    </source>
</reference>
<sequence>MKLSQAVAIACLSVSGSAGCGEAEETRSPQFWPISDAVRGATEDEVTRLLIDGNLRELEGAVDARRPVFYPTGRYVQVGYATVEGHYTVDGNVFCMSVEKDDPDAYCRAINITKTGPIVVDVASALAK</sequence>
<evidence type="ECO:0008006" key="3">
    <source>
        <dbReference type="Google" id="ProtNLM"/>
    </source>
</evidence>
<proteinExistence type="predicted"/>
<organism evidence="1 2">
    <name type="scientific">Brevundimonas pondensis</name>
    <dbReference type="NCBI Taxonomy" id="2774189"/>
    <lineage>
        <taxon>Bacteria</taxon>
        <taxon>Pseudomonadati</taxon>
        <taxon>Pseudomonadota</taxon>
        <taxon>Alphaproteobacteria</taxon>
        <taxon>Caulobacterales</taxon>
        <taxon>Caulobacteraceae</taxon>
        <taxon>Brevundimonas</taxon>
    </lineage>
</organism>
<evidence type="ECO:0000313" key="2">
    <source>
        <dbReference type="Proteomes" id="UP000663942"/>
    </source>
</evidence>
<dbReference type="Proteomes" id="UP000663942">
    <property type="component" value="Chromosome"/>
</dbReference>
<dbReference type="RefSeq" id="WP_207823807.1">
    <property type="nucleotide sequence ID" value="NZ_CP062006.1"/>
</dbReference>
<dbReference type="PROSITE" id="PS51257">
    <property type="entry name" value="PROKAR_LIPOPROTEIN"/>
    <property type="match status" value="1"/>
</dbReference>
<dbReference type="EMBL" id="CP062006">
    <property type="protein sequence ID" value="QTC87463.1"/>
    <property type="molecule type" value="Genomic_DNA"/>
</dbReference>
<accession>A0ABX7SJ31</accession>
<name>A0ABX7SJ31_9CAUL</name>
<evidence type="ECO:0000313" key="1">
    <source>
        <dbReference type="EMBL" id="QTC87463.1"/>
    </source>
</evidence>